<evidence type="ECO:0000313" key="2">
    <source>
        <dbReference type="Proteomes" id="UP000184611"/>
    </source>
</evidence>
<sequence>MVIKKNKVMKISIFVLMLLLLFSFLKYYKVSNDYHEYAENSELEIKLLESQLDEILYKYDSLSLISNQYEKSESVVFNSKEQVLDKNFVKQEARSLEEFEKRDISNSESVRTKFKKSSLSGLIASNVDAKGVKIYSDVYSKSNAKIQQLRVCYTLMSNQLVSTGSKKIYIQVVNPENQIISKGDLSLSSLDGSLFKYSAFSEVDYNNQDLDVCAYVDLEDFKTIKGLYKINIYNDFLKIGTTTFEYR</sequence>
<protein>
    <submittedName>
        <fullName evidence="1">Uncharacterized protein</fullName>
    </submittedName>
</protein>
<proteinExistence type="predicted"/>
<name>A0A1M7ZUQ8_9FLAO</name>
<dbReference type="EMBL" id="FRYK01000001">
    <property type="protein sequence ID" value="SHO72629.1"/>
    <property type="molecule type" value="Genomic_DNA"/>
</dbReference>
<gene>
    <name evidence="1" type="ORF">SAMN05443547_0963</name>
</gene>
<dbReference type="Proteomes" id="UP000184611">
    <property type="component" value="Unassembled WGS sequence"/>
</dbReference>
<dbReference type="STRING" id="416016.SAMN05443547_0963"/>
<accession>A0A1M7ZUQ8</accession>
<keyword evidence="2" id="KW-1185">Reference proteome</keyword>
<evidence type="ECO:0000313" key="1">
    <source>
        <dbReference type="EMBL" id="SHO72629.1"/>
    </source>
</evidence>
<reference evidence="2" key="1">
    <citation type="submission" date="2016-12" db="EMBL/GenBank/DDBJ databases">
        <authorList>
            <person name="Varghese N."/>
            <person name="Submissions S."/>
        </authorList>
    </citation>
    <scope>NUCLEOTIDE SEQUENCE [LARGE SCALE GENOMIC DNA]</scope>
    <source>
        <strain evidence="2">DSM 18830</strain>
    </source>
</reference>
<dbReference type="AlphaFoldDB" id="A0A1M7ZUQ8"/>
<organism evidence="1 2">
    <name type="scientific">Flavobacterium cucumis</name>
    <dbReference type="NCBI Taxonomy" id="416016"/>
    <lineage>
        <taxon>Bacteria</taxon>
        <taxon>Pseudomonadati</taxon>
        <taxon>Bacteroidota</taxon>
        <taxon>Flavobacteriia</taxon>
        <taxon>Flavobacteriales</taxon>
        <taxon>Flavobacteriaceae</taxon>
        <taxon>Flavobacterium</taxon>
    </lineage>
</organism>